<dbReference type="EMBL" id="AQQV01000003">
    <property type="protein sequence ID" value="ORE86356.1"/>
    <property type="molecule type" value="Genomic_DNA"/>
</dbReference>
<comment type="caution">
    <text evidence="1">The sequence shown here is derived from an EMBL/GenBank/DDBJ whole genome shotgun (WGS) entry which is preliminary data.</text>
</comment>
<dbReference type="OrthoDB" id="5597599at2"/>
<keyword evidence="2" id="KW-1185">Reference proteome</keyword>
<dbReference type="STRING" id="1317117.ATO7_13703"/>
<proteinExistence type="predicted"/>
<dbReference type="Pfam" id="PF12224">
    <property type="entry name" value="Amidoligase_2"/>
    <property type="match status" value="1"/>
</dbReference>
<dbReference type="AlphaFoldDB" id="A0A1Y1SDD9"/>
<name>A0A1Y1SDD9_9GAMM</name>
<protein>
    <recommendedName>
        <fullName evidence="3">Alpha-L-fucosidase</fullName>
    </recommendedName>
</protein>
<organism evidence="1 2">
    <name type="scientific">Oceanococcus atlanticus</name>
    <dbReference type="NCBI Taxonomy" id="1317117"/>
    <lineage>
        <taxon>Bacteria</taxon>
        <taxon>Pseudomonadati</taxon>
        <taxon>Pseudomonadota</taxon>
        <taxon>Gammaproteobacteria</taxon>
        <taxon>Chromatiales</taxon>
        <taxon>Oceanococcaceae</taxon>
        <taxon>Oceanococcus</taxon>
    </lineage>
</organism>
<dbReference type="Proteomes" id="UP000192342">
    <property type="component" value="Unassembled WGS sequence"/>
</dbReference>
<evidence type="ECO:0008006" key="3">
    <source>
        <dbReference type="Google" id="ProtNLM"/>
    </source>
</evidence>
<evidence type="ECO:0000313" key="1">
    <source>
        <dbReference type="EMBL" id="ORE86356.1"/>
    </source>
</evidence>
<accession>A0A1Y1SDD9</accession>
<evidence type="ECO:0000313" key="2">
    <source>
        <dbReference type="Proteomes" id="UP000192342"/>
    </source>
</evidence>
<reference evidence="1 2" key="1">
    <citation type="submission" date="2013-04" db="EMBL/GenBank/DDBJ databases">
        <title>Oceanococcus atlanticus 22II-S10r2 Genome Sequencing.</title>
        <authorList>
            <person name="Lai Q."/>
            <person name="Li G."/>
            <person name="Shao Z."/>
        </authorList>
    </citation>
    <scope>NUCLEOTIDE SEQUENCE [LARGE SCALE GENOMIC DNA]</scope>
    <source>
        <strain evidence="1 2">22II-S10r2</strain>
    </source>
</reference>
<dbReference type="RefSeq" id="WP_146680361.1">
    <property type="nucleotide sequence ID" value="NZ_AQQV01000003.1"/>
</dbReference>
<sequence length="343" mass="39731">MSEFDCARYRASLWPQPPRTHSAEDKPRRMGIEIEFSGLGMERIADIIRKVLGGRIDQQSKYEYFLRDAEMGDFRGDFGIELDSEYMKKLGREHDPEAEVDDLENLAESVISLIAEQVVPFEVVSPPIPLPEVWRIDSVIQELREAGARGTRQAPLYAFGLHMNPELPDLHHSTVLAYLRAFLALFEWLVKRSEVDLSRRITPYIDPFPKAYMRLLLDVDYAPDMDQLIDDYLTHNPTRNRALDMLPLFRHIDEQRVINVVDDDRIKARPTFHYRLPNCQIDEPDWGLIRAWRDWLQVEALAADATRLDAVMQAWHKHSSGITGGLFEDWSKDCASFLLPELL</sequence>
<dbReference type="InterPro" id="IPR022025">
    <property type="entry name" value="Amidoligase_2"/>
</dbReference>
<gene>
    <name evidence="1" type="ORF">ATO7_13703</name>
</gene>